<proteinExistence type="inferred from homology"/>
<evidence type="ECO:0000256" key="4">
    <source>
        <dbReference type="ARBA" id="ARBA00019397"/>
    </source>
</evidence>
<accession>A0A177B719</accession>
<keyword evidence="5 7" id="KW-0312">Gluconeogenesis</keyword>
<dbReference type="PROSITE" id="PS51440">
    <property type="entry name" value="TIM_2"/>
    <property type="match status" value="1"/>
</dbReference>
<dbReference type="InterPro" id="IPR000652">
    <property type="entry name" value="Triosephosphate_isomerase"/>
</dbReference>
<keyword evidence="6 7" id="KW-0413">Isomerase</keyword>
<dbReference type="GO" id="GO:0006096">
    <property type="term" value="P:glycolytic process"/>
    <property type="evidence" value="ECO:0007669"/>
    <property type="project" value="UniProtKB-UniPathway"/>
</dbReference>
<dbReference type="EMBL" id="LWCA01000281">
    <property type="protein sequence ID" value="OAF69443.1"/>
    <property type="molecule type" value="Genomic_DNA"/>
</dbReference>
<reference evidence="8 9" key="1">
    <citation type="submission" date="2016-04" db="EMBL/GenBank/DDBJ databases">
        <title>The genome of Intoshia linei affirms orthonectids as highly simplified spiralians.</title>
        <authorList>
            <person name="Mikhailov K.V."/>
            <person name="Slusarev G.S."/>
            <person name="Nikitin M.A."/>
            <person name="Logacheva M.D."/>
            <person name="Penin A."/>
            <person name="Aleoshin V."/>
            <person name="Panchin Y.V."/>
        </authorList>
    </citation>
    <scope>NUCLEOTIDE SEQUENCE [LARGE SCALE GENOMIC DNA]</scope>
    <source>
        <strain evidence="8">Intl2013</strain>
        <tissue evidence="8">Whole animal</tissue>
    </source>
</reference>
<evidence type="ECO:0000256" key="1">
    <source>
        <dbReference type="ARBA" id="ARBA00004680"/>
    </source>
</evidence>
<dbReference type="GO" id="GO:0005829">
    <property type="term" value="C:cytosol"/>
    <property type="evidence" value="ECO:0007669"/>
    <property type="project" value="TreeGrafter"/>
</dbReference>
<dbReference type="UniPathway" id="UPA00109">
    <property type="reaction ID" value="UER00189"/>
</dbReference>
<dbReference type="InterPro" id="IPR035990">
    <property type="entry name" value="TIM_sf"/>
</dbReference>
<sequence length="139" mass="15879">MQESGAFTGEISANMIKDINVNWVLIGHSERRHKFGETNQMIAKKVKHAIDNKLNIIWCIGELLEERERNETLTIVDTQLSVVKDVISNDDWKNLVIAYEPVWAIGTGKNADTKTVYYSPRSAPVYSGMVDKKYFKVNF</sequence>
<evidence type="ECO:0000256" key="2">
    <source>
        <dbReference type="ARBA" id="ARBA00007422"/>
    </source>
</evidence>
<keyword evidence="7" id="KW-0324">Glycolysis</keyword>
<comment type="caution">
    <text evidence="8">The sequence shown here is derived from an EMBL/GenBank/DDBJ whole genome shotgun (WGS) entry which is preliminary data.</text>
</comment>
<comment type="pathway">
    <text evidence="1 7">Carbohydrate degradation; glycolysis; D-glyceraldehyde 3-phosphate from glycerone phosphate: step 1/1.</text>
</comment>
<dbReference type="AlphaFoldDB" id="A0A177B719"/>
<evidence type="ECO:0000256" key="6">
    <source>
        <dbReference type="ARBA" id="ARBA00023235"/>
    </source>
</evidence>
<dbReference type="InterPro" id="IPR013785">
    <property type="entry name" value="Aldolase_TIM"/>
</dbReference>
<dbReference type="PANTHER" id="PTHR21139:SF2">
    <property type="entry name" value="TRIOSEPHOSPHATE ISOMERASE"/>
    <property type="match status" value="1"/>
</dbReference>
<dbReference type="OrthoDB" id="6715177at2759"/>
<evidence type="ECO:0000256" key="3">
    <source>
        <dbReference type="ARBA" id="ARBA00011738"/>
    </source>
</evidence>
<dbReference type="Pfam" id="PF00121">
    <property type="entry name" value="TIM"/>
    <property type="match status" value="1"/>
</dbReference>
<dbReference type="GO" id="GO:0006094">
    <property type="term" value="P:gluconeogenesis"/>
    <property type="evidence" value="ECO:0007669"/>
    <property type="project" value="UniProtKB-UniPathway"/>
</dbReference>
<dbReference type="Gene3D" id="3.20.20.70">
    <property type="entry name" value="Aldolase class I"/>
    <property type="match status" value="1"/>
</dbReference>
<dbReference type="InterPro" id="IPR020861">
    <property type="entry name" value="Triosephosphate_isomerase_AS"/>
</dbReference>
<comment type="pathway">
    <text evidence="7">Carbohydrate biosynthesis; gluconeogenesis.</text>
</comment>
<gene>
    <name evidence="8" type="ORF">A3Q56_02805</name>
</gene>
<evidence type="ECO:0000313" key="8">
    <source>
        <dbReference type="EMBL" id="OAF69443.1"/>
    </source>
</evidence>
<comment type="subunit">
    <text evidence="3">Homodimer.</text>
</comment>
<comment type="similarity">
    <text evidence="2 7">Belongs to the triosephosphate isomerase family.</text>
</comment>
<dbReference type="GO" id="GO:0004807">
    <property type="term" value="F:triose-phosphate isomerase activity"/>
    <property type="evidence" value="ECO:0007669"/>
    <property type="project" value="UniProtKB-EC"/>
</dbReference>
<evidence type="ECO:0000256" key="7">
    <source>
        <dbReference type="RuleBase" id="RU363013"/>
    </source>
</evidence>
<dbReference type="PANTHER" id="PTHR21139">
    <property type="entry name" value="TRIOSEPHOSPHATE ISOMERASE"/>
    <property type="match status" value="1"/>
</dbReference>
<evidence type="ECO:0000313" key="9">
    <source>
        <dbReference type="Proteomes" id="UP000078046"/>
    </source>
</evidence>
<keyword evidence="9" id="KW-1185">Reference proteome</keyword>
<dbReference type="Proteomes" id="UP000078046">
    <property type="component" value="Unassembled WGS sequence"/>
</dbReference>
<dbReference type="GO" id="GO:0046166">
    <property type="term" value="P:glyceraldehyde-3-phosphate biosynthetic process"/>
    <property type="evidence" value="ECO:0007669"/>
    <property type="project" value="TreeGrafter"/>
</dbReference>
<comment type="catalytic activity">
    <reaction evidence="7">
        <text>D-glyceraldehyde 3-phosphate = dihydroxyacetone phosphate</text>
        <dbReference type="Rhea" id="RHEA:18585"/>
        <dbReference type="ChEBI" id="CHEBI:57642"/>
        <dbReference type="ChEBI" id="CHEBI:59776"/>
        <dbReference type="EC" id="5.3.1.1"/>
    </reaction>
</comment>
<dbReference type="SUPFAM" id="SSF51351">
    <property type="entry name" value="Triosephosphate isomerase (TIM)"/>
    <property type="match status" value="1"/>
</dbReference>
<dbReference type="EC" id="5.3.1.1" evidence="7"/>
<dbReference type="CDD" id="cd00311">
    <property type="entry name" value="TIM"/>
    <property type="match status" value="1"/>
</dbReference>
<dbReference type="UniPathway" id="UPA00138"/>
<name>A0A177B719_9BILA</name>
<dbReference type="GO" id="GO:0019563">
    <property type="term" value="P:glycerol catabolic process"/>
    <property type="evidence" value="ECO:0007669"/>
    <property type="project" value="TreeGrafter"/>
</dbReference>
<organism evidence="8 9">
    <name type="scientific">Intoshia linei</name>
    <dbReference type="NCBI Taxonomy" id="1819745"/>
    <lineage>
        <taxon>Eukaryota</taxon>
        <taxon>Metazoa</taxon>
        <taxon>Spiralia</taxon>
        <taxon>Lophotrochozoa</taxon>
        <taxon>Mesozoa</taxon>
        <taxon>Orthonectida</taxon>
        <taxon>Rhopaluridae</taxon>
        <taxon>Intoshia</taxon>
    </lineage>
</organism>
<evidence type="ECO:0000256" key="5">
    <source>
        <dbReference type="ARBA" id="ARBA00022432"/>
    </source>
</evidence>
<dbReference type="PROSITE" id="PS00171">
    <property type="entry name" value="TIM_1"/>
    <property type="match status" value="1"/>
</dbReference>
<protein>
    <recommendedName>
        <fullName evidence="4 7">Triosephosphate isomerase</fullName>
        <ecNumber evidence="7">5.3.1.1</ecNumber>
    </recommendedName>
</protein>